<sequence>MAIVIFETATMSSVWRLEILLGAARWRLVEMSGWGLVFLVFAGRQAVCLAPSPCTPSTTAEDGTRGHRYVRGGAVDHAARLLLVFLAELQTSADLGMLACCIVVERKGHARPSNAGKQAAGPSPRWIMQTLSHGCPLTMLTASSSILDSTKRTAS</sequence>
<accession>A0A6G1JN22</accession>
<evidence type="ECO:0000313" key="1">
    <source>
        <dbReference type="EMBL" id="KAF2691549.1"/>
    </source>
</evidence>
<keyword evidence="2" id="KW-1185">Reference proteome</keyword>
<gene>
    <name evidence="1" type="ORF">K458DRAFT_381398</name>
</gene>
<dbReference type="EMBL" id="MU005569">
    <property type="protein sequence ID" value="KAF2691549.1"/>
    <property type="molecule type" value="Genomic_DNA"/>
</dbReference>
<dbReference type="Proteomes" id="UP000799291">
    <property type="component" value="Unassembled WGS sequence"/>
</dbReference>
<evidence type="ECO:0000313" key="2">
    <source>
        <dbReference type="Proteomes" id="UP000799291"/>
    </source>
</evidence>
<reference evidence="1" key="1">
    <citation type="journal article" date="2020" name="Stud. Mycol.">
        <title>101 Dothideomycetes genomes: a test case for predicting lifestyles and emergence of pathogens.</title>
        <authorList>
            <person name="Haridas S."/>
            <person name="Albert R."/>
            <person name="Binder M."/>
            <person name="Bloem J."/>
            <person name="Labutti K."/>
            <person name="Salamov A."/>
            <person name="Andreopoulos B."/>
            <person name="Baker S."/>
            <person name="Barry K."/>
            <person name="Bills G."/>
            <person name="Bluhm B."/>
            <person name="Cannon C."/>
            <person name="Castanera R."/>
            <person name="Culley D."/>
            <person name="Daum C."/>
            <person name="Ezra D."/>
            <person name="Gonzalez J."/>
            <person name="Henrissat B."/>
            <person name="Kuo A."/>
            <person name="Liang C."/>
            <person name="Lipzen A."/>
            <person name="Lutzoni F."/>
            <person name="Magnuson J."/>
            <person name="Mondo S."/>
            <person name="Nolan M."/>
            <person name="Ohm R."/>
            <person name="Pangilinan J."/>
            <person name="Park H.-J."/>
            <person name="Ramirez L."/>
            <person name="Alfaro M."/>
            <person name="Sun H."/>
            <person name="Tritt A."/>
            <person name="Yoshinaga Y."/>
            <person name="Zwiers L.-H."/>
            <person name="Turgeon B."/>
            <person name="Goodwin S."/>
            <person name="Spatafora J."/>
            <person name="Crous P."/>
            <person name="Grigoriev I."/>
        </authorList>
    </citation>
    <scope>NUCLEOTIDE SEQUENCE</scope>
    <source>
        <strain evidence="1">CBS 122367</strain>
    </source>
</reference>
<proteinExistence type="predicted"/>
<name>A0A6G1JN22_9PLEO</name>
<protein>
    <submittedName>
        <fullName evidence="1">Uncharacterized protein</fullName>
    </submittedName>
</protein>
<dbReference type="AlphaFoldDB" id="A0A6G1JN22"/>
<organism evidence="1 2">
    <name type="scientific">Lentithecium fluviatile CBS 122367</name>
    <dbReference type="NCBI Taxonomy" id="1168545"/>
    <lineage>
        <taxon>Eukaryota</taxon>
        <taxon>Fungi</taxon>
        <taxon>Dikarya</taxon>
        <taxon>Ascomycota</taxon>
        <taxon>Pezizomycotina</taxon>
        <taxon>Dothideomycetes</taxon>
        <taxon>Pleosporomycetidae</taxon>
        <taxon>Pleosporales</taxon>
        <taxon>Massarineae</taxon>
        <taxon>Lentitheciaceae</taxon>
        <taxon>Lentithecium</taxon>
    </lineage>
</organism>